<keyword evidence="6" id="KW-0472">Membrane</keyword>
<dbReference type="InterPro" id="IPR034746">
    <property type="entry name" value="POTRA"/>
</dbReference>
<feature type="domain" description="POTRA" evidence="8">
    <location>
        <begin position="36"/>
        <end position="105"/>
    </location>
</feature>
<dbReference type="PROSITE" id="PS51779">
    <property type="entry name" value="POTRA"/>
    <property type="match status" value="1"/>
</dbReference>
<dbReference type="InterPro" id="IPR026579">
    <property type="entry name" value="FtsQ"/>
</dbReference>
<dbReference type="Pfam" id="PF08478">
    <property type="entry name" value="POTRA_1"/>
    <property type="match status" value="1"/>
</dbReference>
<accession>A0A2S9PXC9</accession>
<evidence type="ECO:0000256" key="1">
    <source>
        <dbReference type="ARBA" id="ARBA00004370"/>
    </source>
</evidence>
<feature type="non-terminal residue" evidence="9">
    <location>
        <position position="1"/>
    </location>
</feature>
<comment type="caution">
    <text evidence="9">The sequence shown here is derived from an EMBL/GenBank/DDBJ whole genome shotgun (WGS) entry which is preliminary data.</text>
</comment>
<dbReference type="PANTHER" id="PTHR37820:SF1">
    <property type="entry name" value="CELL DIVISION PROTEIN FTSQ"/>
    <property type="match status" value="1"/>
</dbReference>
<protein>
    <submittedName>
        <fullName evidence="9">Cell division protein FtsQ</fullName>
    </submittedName>
</protein>
<evidence type="ECO:0000256" key="2">
    <source>
        <dbReference type="ARBA" id="ARBA00022475"/>
    </source>
</evidence>
<dbReference type="EMBL" id="PVLV01000145">
    <property type="protein sequence ID" value="PRH79081.1"/>
    <property type="molecule type" value="Genomic_DNA"/>
</dbReference>
<evidence type="ECO:0000256" key="4">
    <source>
        <dbReference type="ARBA" id="ARBA00022692"/>
    </source>
</evidence>
<dbReference type="GO" id="GO:0005886">
    <property type="term" value="C:plasma membrane"/>
    <property type="evidence" value="ECO:0007669"/>
    <property type="project" value="TreeGrafter"/>
</dbReference>
<keyword evidence="5" id="KW-1133">Transmembrane helix</keyword>
<dbReference type="PANTHER" id="PTHR37820">
    <property type="entry name" value="CELL DIVISION PROTEIN DIVIB"/>
    <property type="match status" value="1"/>
</dbReference>
<name>A0A2S9PXC9_9ACTN</name>
<keyword evidence="2" id="KW-1003">Cell membrane</keyword>
<evidence type="ECO:0000256" key="7">
    <source>
        <dbReference type="ARBA" id="ARBA00023306"/>
    </source>
</evidence>
<proteinExistence type="inferred from homology"/>
<keyword evidence="4" id="KW-0812">Transmembrane</keyword>
<comment type="subcellular location">
    <subcellularLocation>
        <location evidence="1">Membrane</location>
    </subcellularLocation>
</comment>
<sequence>PRPRRRLPPPRVLLLGLAALALAGGGAWVLYGSSWLRVEATAVTGVRVLTPAQVEAAADVPEGAPLASVDTDAIARRLSEKLPRIETVDVSRSWPGTVELSVVERRPVLLAAERGGYTEIDATGTRYANVKRPPAGVPLLVVKPAASASLRRFGAEELTLSAVTVAGDLPRGPARETRRLTVVSYDSVTLELSRGRSVMWGSAENGAAKSRALTALMKAEPRAKTFDVSAPTAPAASRG</sequence>
<dbReference type="Gene3D" id="3.10.20.310">
    <property type="entry name" value="membrane protein fhac"/>
    <property type="match status" value="1"/>
</dbReference>
<dbReference type="InterPro" id="IPR050487">
    <property type="entry name" value="FtsQ_DivIB"/>
</dbReference>
<organism evidence="9 10">
    <name type="scientific">Streptomyces solincola</name>
    <dbReference type="NCBI Taxonomy" id="2100817"/>
    <lineage>
        <taxon>Bacteria</taxon>
        <taxon>Bacillati</taxon>
        <taxon>Actinomycetota</taxon>
        <taxon>Actinomycetes</taxon>
        <taxon>Kitasatosporales</taxon>
        <taxon>Streptomycetaceae</taxon>
        <taxon>Streptomyces</taxon>
    </lineage>
</organism>
<dbReference type="RefSeq" id="WP_105868781.1">
    <property type="nucleotide sequence ID" value="NZ_PVLV01000145.1"/>
</dbReference>
<dbReference type="Proteomes" id="UP000239322">
    <property type="component" value="Unassembled WGS sequence"/>
</dbReference>
<dbReference type="GO" id="GO:0090529">
    <property type="term" value="P:cell septum assembly"/>
    <property type="evidence" value="ECO:0007669"/>
    <property type="project" value="InterPro"/>
</dbReference>
<reference evidence="9 10" key="1">
    <citation type="submission" date="2018-03" db="EMBL/GenBank/DDBJ databases">
        <title>Novel Streptomyces sp. from soil.</title>
        <authorList>
            <person name="Tan G.Y.A."/>
            <person name="Lee Z.Y."/>
        </authorList>
    </citation>
    <scope>NUCLEOTIDE SEQUENCE [LARGE SCALE GENOMIC DNA]</scope>
    <source>
        <strain evidence="9 10">ST5x</strain>
    </source>
</reference>
<evidence type="ECO:0000313" key="9">
    <source>
        <dbReference type="EMBL" id="PRH79081.1"/>
    </source>
</evidence>
<keyword evidence="7" id="KW-0131">Cell cycle</keyword>
<dbReference type="HAMAP" id="MF_00911">
    <property type="entry name" value="FtsQ_subfam"/>
    <property type="match status" value="1"/>
</dbReference>
<dbReference type="InterPro" id="IPR013685">
    <property type="entry name" value="POTRA_FtsQ_type"/>
</dbReference>
<evidence type="ECO:0000259" key="8">
    <source>
        <dbReference type="PROSITE" id="PS51779"/>
    </source>
</evidence>
<evidence type="ECO:0000256" key="5">
    <source>
        <dbReference type="ARBA" id="ARBA00022989"/>
    </source>
</evidence>
<dbReference type="AlphaFoldDB" id="A0A2S9PXC9"/>
<dbReference type="OrthoDB" id="9790760at2"/>
<keyword evidence="3 9" id="KW-0132">Cell division</keyword>
<evidence type="ECO:0000256" key="3">
    <source>
        <dbReference type="ARBA" id="ARBA00022618"/>
    </source>
</evidence>
<keyword evidence="10" id="KW-1185">Reference proteome</keyword>
<evidence type="ECO:0000256" key="6">
    <source>
        <dbReference type="ARBA" id="ARBA00023136"/>
    </source>
</evidence>
<evidence type="ECO:0000313" key="10">
    <source>
        <dbReference type="Proteomes" id="UP000239322"/>
    </source>
</evidence>
<gene>
    <name evidence="9" type="ORF">C6N75_11500</name>
</gene>